<sequence length="150" mass="17403">MPVEEAEVLLALALTAEELSMLLSKRMLTTRDHDTFKFRLRLLKSKYLHSIRSLQLVIQTNPQGSVIEIFPRYPNPYHNSQVLQTVLNAMLRYAYRTINAMLRYAYRTLIVNCTWPRCHKYGPAVSSLLFLSHCIQMSLGWARLSMSLVN</sequence>
<reference evidence="1 2" key="1">
    <citation type="submission" date="2019-06" db="EMBL/GenBank/DDBJ databases">
        <title>Genome Sequence of the Brown Rot Fungal Pathogen Monilinia fructicola.</title>
        <authorList>
            <person name="De Miccolis Angelini R.M."/>
            <person name="Landi L."/>
            <person name="Abate D."/>
            <person name="Pollastro S."/>
            <person name="Romanazzi G."/>
            <person name="Faretra F."/>
        </authorList>
    </citation>
    <scope>NUCLEOTIDE SEQUENCE [LARGE SCALE GENOMIC DNA]</scope>
    <source>
        <strain evidence="1 2">Mfrc123</strain>
    </source>
</reference>
<organism evidence="1 2">
    <name type="scientific">Monilinia fructicola</name>
    <name type="common">Brown rot fungus</name>
    <name type="synonym">Ciboria fructicola</name>
    <dbReference type="NCBI Taxonomy" id="38448"/>
    <lineage>
        <taxon>Eukaryota</taxon>
        <taxon>Fungi</taxon>
        <taxon>Dikarya</taxon>
        <taxon>Ascomycota</taxon>
        <taxon>Pezizomycotina</taxon>
        <taxon>Leotiomycetes</taxon>
        <taxon>Helotiales</taxon>
        <taxon>Sclerotiniaceae</taxon>
        <taxon>Monilinia</taxon>
    </lineage>
</organism>
<accession>A0A5M9KAM2</accession>
<evidence type="ECO:0000313" key="2">
    <source>
        <dbReference type="Proteomes" id="UP000322873"/>
    </source>
</evidence>
<gene>
    <name evidence="1" type="ORF">EYC84_007141</name>
</gene>
<dbReference type="EMBL" id="VICG01000001">
    <property type="protein sequence ID" value="KAA8577142.1"/>
    <property type="molecule type" value="Genomic_DNA"/>
</dbReference>
<name>A0A5M9KAM2_MONFR</name>
<evidence type="ECO:0000313" key="1">
    <source>
        <dbReference type="EMBL" id="KAA8577142.1"/>
    </source>
</evidence>
<dbReference type="AlphaFoldDB" id="A0A5M9KAM2"/>
<comment type="caution">
    <text evidence="1">The sequence shown here is derived from an EMBL/GenBank/DDBJ whole genome shotgun (WGS) entry which is preliminary data.</text>
</comment>
<keyword evidence="2" id="KW-1185">Reference proteome</keyword>
<dbReference type="Proteomes" id="UP000322873">
    <property type="component" value="Unassembled WGS sequence"/>
</dbReference>
<protein>
    <submittedName>
        <fullName evidence="1">Uncharacterized protein</fullName>
    </submittedName>
</protein>
<proteinExistence type="predicted"/>